<reference evidence="4 5" key="1">
    <citation type="submission" date="2019-03" db="EMBL/GenBank/DDBJ databases">
        <title>Arenimonas daejeonensis sp. nov., isolated from compost.</title>
        <authorList>
            <person name="Jeon C.O."/>
        </authorList>
    </citation>
    <scope>NUCLEOTIDE SEQUENCE [LARGE SCALE GENOMIC DNA]</scope>
    <source>
        <strain evidence="4 5">R29</strain>
    </source>
</reference>
<comment type="caution">
    <text evidence="4">The sequence shown here is derived from an EMBL/GenBank/DDBJ whole genome shotgun (WGS) entry which is preliminary data.</text>
</comment>
<keyword evidence="3" id="KW-0472">Membrane</keyword>
<dbReference type="Proteomes" id="UP000305760">
    <property type="component" value="Unassembled WGS sequence"/>
</dbReference>
<dbReference type="InterPro" id="IPR052346">
    <property type="entry name" value="O-mannosyl-transferase_TMTC"/>
</dbReference>
<feature type="transmembrane region" description="Helical" evidence="3">
    <location>
        <begin position="202"/>
        <end position="219"/>
    </location>
</feature>
<keyword evidence="2" id="KW-0802">TPR repeat</keyword>
<evidence type="ECO:0000256" key="2">
    <source>
        <dbReference type="ARBA" id="ARBA00022803"/>
    </source>
</evidence>
<evidence type="ECO:0000313" key="4">
    <source>
        <dbReference type="EMBL" id="TNJ35486.1"/>
    </source>
</evidence>
<organism evidence="4 5">
    <name type="scientific">Arenimonas terrae</name>
    <dbReference type="NCBI Taxonomy" id="2546226"/>
    <lineage>
        <taxon>Bacteria</taxon>
        <taxon>Pseudomonadati</taxon>
        <taxon>Pseudomonadota</taxon>
        <taxon>Gammaproteobacteria</taxon>
        <taxon>Lysobacterales</taxon>
        <taxon>Lysobacteraceae</taxon>
        <taxon>Arenimonas</taxon>
    </lineage>
</organism>
<feature type="transmembrane region" description="Helical" evidence="3">
    <location>
        <begin position="148"/>
        <end position="168"/>
    </location>
</feature>
<feature type="transmembrane region" description="Helical" evidence="3">
    <location>
        <begin position="231"/>
        <end position="249"/>
    </location>
</feature>
<feature type="transmembrane region" description="Helical" evidence="3">
    <location>
        <begin position="89"/>
        <end position="111"/>
    </location>
</feature>
<evidence type="ECO:0000313" key="5">
    <source>
        <dbReference type="Proteomes" id="UP000305760"/>
    </source>
</evidence>
<feature type="transmembrane region" description="Helical" evidence="3">
    <location>
        <begin position="363"/>
        <end position="380"/>
    </location>
</feature>
<feature type="transmembrane region" description="Helical" evidence="3">
    <location>
        <begin position="387"/>
        <end position="406"/>
    </location>
</feature>
<feature type="transmembrane region" description="Helical" evidence="3">
    <location>
        <begin position="123"/>
        <end position="142"/>
    </location>
</feature>
<dbReference type="PANTHER" id="PTHR44227:SF3">
    <property type="entry name" value="PROTEIN O-MANNOSYL-TRANSFERASE TMTC4"/>
    <property type="match status" value="1"/>
</dbReference>
<accession>A0A5C4RW50</accession>
<feature type="transmembrane region" description="Helical" evidence="3">
    <location>
        <begin position="333"/>
        <end position="351"/>
    </location>
</feature>
<dbReference type="OrthoDB" id="8566379at2"/>
<evidence type="ECO:0008006" key="6">
    <source>
        <dbReference type="Google" id="ProtNLM"/>
    </source>
</evidence>
<proteinExistence type="predicted"/>
<feature type="transmembrane region" description="Helical" evidence="3">
    <location>
        <begin position="180"/>
        <end position="196"/>
    </location>
</feature>
<evidence type="ECO:0000256" key="3">
    <source>
        <dbReference type="SAM" id="Phobius"/>
    </source>
</evidence>
<dbReference type="RefSeq" id="WP_139446976.1">
    <property type="nucleotide sequence ID" value="NZ_SMDR01000001.1"/>
</dbReference>
<name>A0A5C4RW50_9GAMM</name>
<keyword evidence="1" id="KW-0677">Repeat</keyword>
<evidence type="ECO:0000256" key="1">
    <source>
        <dbReference type="ARBA" id="ARBA00022737"/>
    </source>
</evidence>
<sequence length="623" mass="68382">MTSLPRSVRPLLPLLLLLVVALAYWPGLSGGFIFDDHNNIQINPRIQIDSLDLASLSRAARAYEPGAYGRPLSTLSFALDHYFHGKHPYGYKLTSLAVHLFNTLLVFLLAARLLALPRAGGPWTPWAALAIATAWASHPLQVSTVLYIVQRMEMLAATFVLLALLAYLQGRLRQMRGERGGLWLAASGLLAGMGLLAKESAILFPAFALMLEFTLLGFEARSERLARGLRWAYAGATLAAAVLFFGYVVPRFAPAESFAGRDFTVGERLLTQLRILPMHLGQMLLPLPDSLPFYYDNYPKSTGWLSPWTTLGGGLLLASLAALAWFLRRRAPIVTFGIGWFFAAHALTSGPLNLEMAFEHRNYLALFGIVVAAADVIRRLPTRDGPALKVFAVVVVVAMFGVLTTIRSATWGHPLLLATDLVARNPQSPRASNDLATTYVDMSDGSVDSPFLHLGMQEFERGSRLPGASPLPEQGLILMAAVSGYPTDPAWWDRLIDKVRTQPIGPQQAMAVNGLLSQHKQGIKLDARRLAEAYQALLDRQPWPGHVYAYFADFVLADLQDEAWAERLYLQAVSRDPTDSAFANLVLSNLIVEGHGRQAEAVMRRMRELGLTDAAPPTPSDAR</sequence>
<dbReference type="PANTHER" id="PTHR44227">
    <property type="match status" value="1"/>
</dbReference>
<keyword evidence="3" id="KW-1133">Transmembrane helix</keyword>
<gene>
    <name evidence="4" type="ORF">E1B00_06960</name>
</gene>
<feature type="transmembrane region" description="Helical" evidence="3">
    <location>
        <begin position="305"/>
        <end position="326"/>
    </location>
</feature>
<dbReference type="EMBL" id="SMDR01000001">
    <property type="protein sequence ID" value="TNJ35486.1"/>
    <property type="molecule type" value="Genomic_DNA"/>
</dbReference>
<keyword evidence="5" id="KW-1185">Reference proteome</keyword>
<dbReference type="AlphaFoldDB" id="A0A5C4RW50"/>
<keyword evidence="3" id="KW-0812">Transmembrane</keyword>
<protein>
    <recommendedName>
        <fullName evidence="6">Tetratricopeptide repeat protein</fullName>
    </recommendedName>
</protein>